<name>A0A5C3MA28_9AGAR</name>
<accession>A0A5C3MA28</accession>
<dbReference type="Proteomes" id="UP000308652">
    <property type="component" value="Unassembled WGS sequence"/>
</dbReference>
<evidence type="ECO:0000256" key="1">
    <source>
        <dbReference type="SAM" id="Phobius"/>
    </source>
</evidence>
<dbReference type="EMBL" id="ML213596">
    <property type="protein sequence ID" value="TFK40658.1"/>
    <property type="molecule type" value="Genomic_DNA"/>
</dbReference>
<gene>
    <name evidence="2" type="ORF">BDQ12DRAFT_462797</name>
</gene>
<reference evidence="2 3" key="1">
    <citation type="journal article" date="2019" name="Nat. Ecol. Evol.">
        <title>Megaphylogeny resolves global patterns of mushroom evolution.</title>
        <authorList>
            <person name="Varga T."/>
            <person name="Krizsan K."/>
            <person name="Foldi C."/>
            <person name="Dima B."/>
            <person name="Sanchez-Garcia M."/>
            <person name="Sanchez-Ramirez S."/>
            <person name="Szollosi G.J."/>
            <person name="Szarkandi J.G."/>
            <person name="Papp V."/>
            <person name="Albert L."/>
            <person name="Andreopoulos W."/>
            <person name="Angelini C."/>
            <person name="Antonin V."/>
            <person name="Barry K.W."/>
            <person name="Bougher N.L."/>
            <person name="Buchanan P."/>
            <person name="Buyck B."/>
            <person name="Bense V."/>
            <person name="Catcheside P."/>
            <person name="Chovatia M."/>
            <person name="Cooper J."/>
            <person name="Damon W."/>
            <person name="Desjardin D."/>
            <person name="Finy P."/>
            <person name="Geml J."/>
            <person name="Haridas S."/>
            <person name="Hughes K."/>
            <person name="Justo A."/>
            <person name="Karasinski D."/>
            <person name="Kautmanova I."/>
            <person name="Kiss B."/>
            <person name="Kocsube S."/>
            <person name="Kotiranta H."/>
            <person name="LaButti K.M."/>
            <person name="Lechner B.E."/>
            <person name="Liimatainen K."/>
            <person name="Lipzen A."/>
            <person name="Lukacs Z."/>
            <person name="Mihaltcheva S."/>
            <person name="Morgado L.N."/>
            <person name="Niskanen T."/>
            <person name="Noordeloos M.E."/>
            <person name="Ohm R.A."/>
            <person name="Ortiz-Santana B."/>
            <person name="Ovrebo C."/>
            <person name="Racz N."/>
            <person name="Riley R."/>
            <person name="Savchenko A."/>
            <person name="Shiryaev A."/>
            <person name="Soop K."/>
            <person name="Spirin V."/>
            <person name="Szebenyi C."/>
            <person name="Tomsovsky M."/>
            <person name="Tulloss R.E."/>
            <person name="Uehling J."/>
            <person name="Grigoriev I.V."/>
            <person name="Vagvolgyi C."/>
            <person name="Papp T."/>
            <person name="Martin F.M."/>
            <person name="Miettinen O."/>
            <person name="Hibbett D.S."/>
            <person name="Nagy L.G."/>
        </authorList>
    </citation>
    <scope>NUCLEOTIDE SEQUENCE [LARGE SCALE GENOMIC DNA]</scope>
    <source>
        <strain evidence="2 3">CBS 166.37</strain>
    </source>
</reference>
<proteinExistence type="predicted"/>
<keyword evidence="1" id="KW-0812">Transmembrane</keyword>
<feature type="transmembrane region" description="Helical" evidence="1">
    <location>
        <begin position="16"/>
        <end position="38"/>
    </location>
</feature>
<keyword evidence="1" id="KW-0472">Membrane</keyword>
<evidence type="ECO:0000313" key="3">
    <source>
        <dbReference type="Proteomes" id="UP000308652"/>
    </source>
</evidence>
<feature type="transmembrane region" description="Helical" evidence="1">
    <location>
        <begin position="78"/>
        <end position="100"/>
    </location>
</feature>
<sequence length="127" mass="14909">MFWWLSLFSQLKMSNMMVWLLFPFSLMHLDTLIFLLFLNSLYTRISSIVTLFLTDCRLAFLIAHGIETKFMQLSQNYSVNLMTLVYICSLYQALACIKVAPRHDIQLVDRLYANPKSVETANMPYEH</sequence>
<feature type="transmembrane region" description="Helical" evidence="1">
    <location>
        <begin position="45"/>
        <end position="66"/>
    </location>
</feature>
<keyword evidence="3" id="KW-1185">Reference proteome</keyword>
<organism evidence="2 3">
    <name type="scientific">Crucibulum laeve</name>
    <dbReference type="NCBI Taxonomy" id="68775"/>
    <lineage>
        <taxon>Eukaryota</taxon>
        <taxon>Fungi</taxon>
        <taxon>Dikarya</taxon>
        <taxon>Basidiomycota</taxon>
        <taxon>Agaricomycotina</taxon>
        <taxon>Agaricomycetes</taxon>
        <taxon>Agaricomycetidae</taxon>
        <taxon>Agaricales</taxon>
        <taxon>Agaricineae</taxon>
        <taxon>Nidulariaceae</taxon>
        <taxon>Crucibulum</taxon>
    </lineage>
</organism>
<protein>
    <submittedName>
        <fullName evidence="2">Uncharacterized protein</fullName>
    </submittedName>
</protein>
<evidence type="ECO:0000313" key="2">
    <source>
        <dbReference type="EMBL" id="TFK40658.1"/>
    </source>
</evidence>
<dbReference type="AlphaFoldDB" id="A0A5C3MA28"/>
<keyword evidence="1" id="KW-1133">Transmembrane helix</keyword>